<proteinExistence type="predicted"/>
<reference evidence="1 2" key="1">
    <citation type="journal article" date="2019" name="Microb. Cell Fact.">
        <title>Exploring novel herbicidin analogues by transcriptional regulator overexpression and MS/MS molecular networking.</title>
        <authorList>
            <person name="Shi Y."/>
            <person name="Gu R."/>
            <person name="Li Y."/>
            <person name="Wang X."/>
            <person name="Ren W."/>
            <person name="Li X."/>
            <person name="Wang L."/>
            <person name="Xie Y."/>
            <person name="Hong B."/>
        </authorList>
    </citation>
    <scope>NUCLEOTIDE SEQUENCE [LARGE SCALE GENOMIC DNA]</scope>
    <source>
        <strain evidence="1 2">US-43</strain>
    </source>
</reference>
<keyword evidence="2" id="KW-1185">Reference proteome</keyword>
<evidence type="ECO:0000313" key="2">
    <source>
        <dbReference type="Proteomes" id="UP000327000"/>
    </source>
</evidence>
<dbReference type="OrthoDB" id="4255520at2"/>
<name>A0A5N5WDV5_STRMB</name>
<dbReference type="RefSeq" id="WP_152262649.1">
    <property type="nucleotide sequence ID" value="NZ_VOKX01000009.1"/>
</dbReference>
<dbReference type="EMBL" id="VOKX01000009">
    <property type="protein sequence ID" value="KAB7850110.1"/>
    <property type="molecule type" value="Genomic_DNA"/>
</dbReference>
<dbReference type="Proteomes" id="UP000327000">
    <property type="component" value="Unassembled WGS sequence"/>
</dbReference>
<accession>A0A5N5WDV5</accession>
<sequence length="72" mass="7880">MADHPRIVVYPPDSTGRRRVRADGEILGMAAGPADVVEFARRAGLEEHLFAIDDPRIIEWRGGGPDDWGTPA</sequence>
<comment type="caution">
    <text evidence="1">The sequence shown here is derived from an EMBL/GenBank/DDBJ whole genome shotgun (WGS) entry which is preliminary data.</text>
</comment>
<gene>
    <name evidence="1" type="ORF">FRZ00_05785</name>
</gene>
<organism evidence="1 2">
    <name type="scientific">Streptomyces mobaraensis</name>
    <name type="common">Streptoverticillium mobaraense</name>
    <dbReference type="NCBI Taxonomy" id="35621"/>
    <lineage>
        <taxon>Bacteria</taxon>
        <taxon>Bacillati</taxon>
        <taxon>Actinomycetota</taxon>
        <taxon>Actinomycetes</taxon>
        <taxon>Kitasatosporales</taxon>
        <taxon>Streptomycetaceae</taxon>
        <taxon>Streptomyces</taxon>
    </lineage>
</organism>
<protein>
    <submittedName>
        <fullName evidence="1">Uncharacterized protein</fullName>
    </submittedName>
</protein>
<evidence type="ECO:0000313" key="1">
    <source>
        <dbReference type="EMBL" id="KAB7850110.1"/>
    </source>
</evidence>
<dbReference type="AlphaFoldDB" id="A0A5N5WDV5"/>